<organism evidence="8 9">
    <name type="scientific">Botrimarina hoheduenensis</name>
    <dbReference type="NCBI Taxonomy" id="2528000"/>
    <lineage>
        <taxon>Bacteria</taxon>
        <taxon>Pseudomonadati</taxon>
        <taxon>Planctomycetota</taxon>
        <taxon>Planctomycetia</taxon>
        <taxon>Pirellulales</taxon>
        <taxon>Lacipirellulaceae</taxon>
        <taxon>Botrimarina</taxon>
    </lineage>
</organism>
<feature type="transmembrane region" description="Helical" evidence="7">
    <location>
        <begin position="226"/>
        <end position="243"/>
    </location>
</feature>
<gene>
    <name evidence="8" type="primary">sglT_4</name>
    <name evidence="8" type="ORF">Pla111_25350</name>
</gene>
<evidence type="ECO:0000256" key="7">
    <source>
        <dbReference type="SAM" id="Phobius"/>
    </source>
</evidence>
<dbReference type="Proteomes" id="UP000318995">
    <property type="component" value="Unassembled WGS sequence"/>
</dbReference>
<keyword evidence="9" id="KW-1185">Reference proteome</keyword>
<reference evidence="8 9" key="1">
    <citation type="submission" date="2019-02" db="EMBL/GenBank/DDBJ databases">
        <title>Deep-cultivation of Planctomycetes and their phenomic and genomic characterization uncovers novel biology.</title>
        <authorList>
            <person name="Wiegand S."/>
            <person name="Jogler M."/>
            <person name="Boedeker C."/>
            <person name="Pinto D."/>
            <person name="Vollmers J."/>
            <person name="Rivas-Marin E."/>
            <person name="Kohn T."/>
            <person name="Peeters S.H."/>
            <person name="Heuer A."/>
            <person name="Rast P."/>
            <person name="Oberbeckmann S."/>
            <person name="Bunk B."/>
            <person name="Jeske O."/>
            <person name="Meyerdierks A."/>
            <person name="Storesund J.E."/>
            <person name="Kallscheuer N."/>
            <person name="Luecker S."/>
            <person name="Lage O.M."/>
            <person name="Pohl T."/>
            <person name="Merkel B.J."/>
            <person name="Hornburger P."/>
            <person name="Mueller R.-W."/>
            <person name="Bruemmer F."/>
            <person name="Labrenz M."/>
            <person name="Spormann A.M."/>
            <person name="Op Den Camp H."/>
            <person name="Overmann J."/>
            <person name="Amann R."/>
            <person name="Jetten M.S.M."/>
            <person name="Mascher T."/>
            <person name="Medema M.H."/>
            <person name="Devos D.P."/>
            <person name="Kaster A.-K."/>
            <person name="Ovreas L."/>
            <person name="Rohde M."/>
            <person name="Galperin M.Y."/>
            <person name="Jogler C."/>
        </authorList>
    </citation>
    <scope>NUCLEOTIDE SEQUENCE [LARGE SCALE GENOMIC DNA]</scope>
    <source>
        <strain evidence="8 9">Pla111</strain>
    </source>
</reference>
<evidence type="ECO:0000313" key="8">
    <source>
        <dbReference type="EMBL" id="TWT42897.1"/>
    </source>
</evidence>
<evidence type="ECO:0000256" key="6">
    <source>
        <dbReference type="RuleBase" id="RU362091"/>
    </source>
</evidence>
<name>A0A5C5VXN4_9BACT</name>
<dbReference type="GO" id="GO:0005886">
    <property type="term" value="C:plasma membrane"/>
    <property type="evidence" value="ECO:0007669"/>
    <property type="project" value="TreeGrafter"/>
</dbReference>
<comment type="caution">
    <text evidence="8">The sequence shown here is derived from an EMBL/GenBank/DDBJ whole genome shotgun (WGS) entry which is preliminary data.</text>
</comment>
<feature type="transmembrane region" description="Helical" evidence="7">
    <location>
        <begin position="477"/>
        <end position="495"/>
    </location>
</feature>
<dbReference type="AlphaFoldDB" id="A0A5C5VXN4"/>
<feature type="transmembrane region" description="Helical" evidence="7">
    <location>
        <begin position="502"/>
        <end position="519"/>
    </location>
</feature>
<feature type="transmembrane region" description="Helical" evidence="7">
    <location>
        <begin position="112"/>
        <end position="131"/>
    </location>
</feature>
<dbReference type="InterPro" id="IPR001734">
    <property type="entry name" value="Na/solute_symporter"/>
</dbReference>
<comment type="subcellular location">
    <subcellularLocation>
        <location evidence="1">Membrane</location>
        <topology evidence="1">Multi-pass membrane protein</topology>
    </subcellularLocation>
</comment>
<feature type="transmembrane region" description="Helical" evidence="7">
    <location>
        <begin position="152"/>
        <end position="177"/>
    </location>
</feature>
<proteinExistence type="inferred from homology"/>
<dbReference type="Pfam" id="PF00474">
    <property type="entry name" value="SSF"/>
    <property type="match status" value="1"/>
</dbReference>
<feature type="transmembrane region" description="Helical" evidence="7">
    <location>
        <begin position="197"/>
        <end position="214"/>
    </location>
</feature>
<evidence type="ECO:0000313" key="9">
    <source>
        <dbReference type="Proteomes" id="UP000318995"/>
    </source>
</evidence>
<keyword evidence="4 7" id="KW-1133">Transmembrane helix</keyword>
<dbReference type="PROSITE" id="PS50283">
    <property type="entry name" value="NA_SOLUT_SYMP_3"/>
    <property type="match status" value="1"/>
</dbReference>
<evidence type="ECO:0000256" key="3">
    <source>
        <dbReference type="ARBA" id="ARBA00022692"/>
    </source>
</evidence>
<dbReference type="CDD" id="cd10329">
    <property type="entry name" value="SLC5sbd_SGLT1-like"/>
    <property type="match status" value="1"/>
</dbReference>
<protein>
    <submittedName>
        <fullName evidence="8">Sodium/glucose cotransporter</fullName>
    </submittedName>
</protein>
<accession>A0A5C5VXN4</accession>
<evidence type="ECO:0000256" key="2">
    <source>
        <dbReference type="ARBA" id="ARBA00006434"/>
    </source>
</evidence>
<dbReference type="PANTHER" id="PTHR11819">
    <property type="entry name" value="SOLUTE CARRIER FAMILY 5"/>
    <property type="match status" value="1"/>
</dbReference>
<keyword evidence="5 7" id="KW-0472">Membrane</keyword>
<keyword evidence="3 7" id="KW-0812">Transmembrane</keyword>
<feature type="transmembrane region" description="Helical" evidence="7">
    <location>
        <begin position="16"/>
        <end position="35"/>
    </location>
</feature>
<feature type="transmembrane region" description="Helical" evidence="7">
    <location>
        <begin position="71"/>
        <end position="92"/>
    </location>
</feature>
<feature type="transmembrane region" description="Helical" evidence="7">
    <location>
        <begin position="401"/>
        <end position="430"/>
    </location>
</feature>
<evidence type="ECO:0000256" key="4">
    <source>
        <dbReference type="ARBA" id="ARBA00022989"/>
    </source>
</evidence>
<feature type="transmembrane region" description="Helical" evidence="7">
    <location>
        <begin position="442"/>
        <end position="465"/>
    </location>
</feature>
<evidence type="ECO:0000256" key="1">
    <source>
        <dbReference type="ARBA" id="ARBA00004141"/>
    </source>
</evidence>
<dbReference type="EMBL" id="SJPH01000005">
    <property type="protein sequence ID" value="TWT42897.1"/>
    <property type="molecule type" value="Genomic_DNA"/>
</dbReference>
<comment type="similarity">
    <text evidence="2 6">Belongs to the sodium:solute symporter (SSF) (TC 2.A.21) family.</text>
</comment>
<dbReference type="InterPro" id="IPR038377">
    <property type="entry name" value="Na/Glc_symporter_sf"/>
</dbReference>
<dbReference type="NCBIfam" id="TIGR00813">
    <property type="entry name" value="sss"/>
    <property type="match status" value="1"/>
</dbReference>
<evidence type="ECO:0000256" key="5">
    <source>
        <dbReference type="ARBA" id="ARBA00023136"/>
    </source>
</evidence>
<feature type="transmembrane region" description="Helical" evidence="7">
    <location>
        <begin position="548"/>
        <end position="569"/>
    </location>
</feature>
<dbReference type="GO" id="GO:0005412">
    <property type="term" value="F:D-glucose:sodium symporter activity"/>
    <property type="evidence" value="ECO:0007669"/>
    <property type="project" value="TreeGrafter"/>
</dbReference>
<sequence>MRSPHRFVQIEETSDSSVLAAVSFLAYSLAIKAWLMETLDWLVVASYFTLLGLLAWWVIRQSRDTADDYFLAGRGLGWWIVGASIFASNIGSEHLVGLAGSGATDGVIFAHYELHAWCLLVLGWVLVPFYMRSMVYTMPEFLERRFSASSRWVLAVISLVAYVLTKIAVGIFAGGIVFRTLLPDLQFSIGQTVIDSFWIGSVVVILLTGAYTVLGGFRAVAYTEAVQTVVLIAGSALATWYGLQALGGWEVLRATCGSEMFNLWQPLMPEGVAATWEPIQEPTRAAWYFDNGVYPWVGMLFCAPIIGLWYWCTDQYIVQRVLGAAGEREARRGSIFAAFLKLLPVFIFIIPGMIAFALAKQGQTAGLEPLLGADGGVARDQAQAAFPLLVKSVLPAGVRGVVVAGLLSALMSSLAGVFNACSTVFTIDLYGKLRPGASQSQIVSVGRIATAVMVLLGLAWVPVIASAEGLYGYLQSVQAYLAPPIFVVFFGGVFFKRVNASGCLAALLVGFALGLWKLAVDTPVSLGFAGYESGYTAGSLNYIVNKMYFQYFSLAIFLVSTAVLFFASYATAPPDEAQLAGLTYGSLSESDKQASRASWTTFDLIASGIILSLIAAAYVYFSG</sequence>
<dbReference type="Gene3D" id="1.20.1730.10">
    <property type="entry name" value="Sodium/glucose cotransporter"/>
    <property type="match status" value="1"/>
</dbReference>
<feature type="transmembrane region" description="Helical" evidence="7">
    <location>
        <begin position="293"/>
        <end position="312"/>
    </location>
</feature>
<dbReference type="PANTHER" id="PTHR11819:SF195">
    <property type="entry name" value="SODIUM_GLUCOSE COTRANSPORTER 4"/>
    <property type="match status" value="1"/>
</dbReference>
<feature type="transmembrane region" description="Helical" evidence="7">
    <location>
        <begin position="41"/>
        <end position="59"/>
    </location>
</feature>
<feature type="transmembrane region" description="Helical" evidence="7">
    <location>
        <begin position="602"/>
        <end position="621"/>
    </location>
</feature>
<feature type="transmembrane region" description="Helical" evidence="7">
    <location>
        <begin position="333"/>
        <end position="359"/>
    </location>
</feature>